<feature type="region of interest" description="Disordered" evidence="1">
    <location>
        <begin position="574"/>
        <end position="663"/>
    </location>
</feature>
<feature type="region of interest" description="Disordered" evidence="1">
    <location>
        <begin position="239"/>
        <end position="309"/>
    </location>
</feature>
<reference evidence="2 3" key="1">
    <citation type="submission" date="2024-02" db="EMBL/GenBank/DDBJ databases">
        <authorList>
            <person name="Chen Y."/>
            <person name="Shah S."/>
            <person name="Dougan E. K."/>
            <person name="Thang M."/>
            <person name="Chan C."/>
        </authorList>
    </citation>
    <scope>NUCLEOTIDE SEQUENCE [LARGE SCALE GENOMIC DNA]</scope>
</reference>
<feature type="compositionally biased region" description="Basic and acidic residues" evidence="1">
    <location>
        <begin position="581"/>
        <end position="595"/>
    </location>
</feature>
<comment type="caution">
    <text evidence="2">The sequence shown here is derived from an EMBL/GenBank/DDBJ whole genome shotgun (WGS) entry which is preliminary data.</text>
</comment>
<evidence type="ECO:0000313" key="2">
    <source>
        <dbReference type="EMBL" id="CAK8991374.1"/>
    </source>
</evidence>
<dbReference type="Proteomes" id="UP001642464">
    <property type="component" value="Unassembled WGS sequence"/>
</dbReference>
<dbReference type="InterPro" id="IPR002745">
    <property type="entry name" value="Ptrans_KptA/Tpt1"/>
</dbReference>
<evidence type="ECO:0000313" key="3">
    <source>
        <dbReference type="Proteomes" id="UP001642464"/>
    </source>
</evidence>
<feature type="compositionally biased region" description="Acidic residues" evidence="1">
    <location>
        <begin position="263"/>
        <end position="273"/>
    </location>
</feature>
<evidence type="ECO:0000256" key="1">
    <source>
        <dbReference type="SAM" id="MobiDB-lite"/>
    </source>
</evidence>
<feature type="compositionally biased region" description="Pro residues" evidence="1">
    <location>
        <begin position="618"/>
        <end position="627"/>
    </location>
</feature>
<protein>
    <submittedName>
        <fullName evidence="2">tRNA 2'-phosphotransferase 1</fullName>
    </submittedName>
</protein>
<accession>A0ABP0HPS5</accession>
<dbReference type="EMBL" id="CAXAMM010001300">
    <property type="protein sequence ID" value="CAK8991374.1"/>
    <property type="molecule type" value="Genomic_DNA"/>
</dbReference>
<organism evidence="2 3">
    <name type="scientific">Durusdinium trenchii</name>
    <dbReference type="NCBI Taxonomy" id="1381693"/>
    <lineage>
        <taxon>Eukaryota</taxon>
        <taxon>Sar</taxon>
        <taxon>Alveolata</taxon>
        <taxon>Dinophyceae</taxon>
        <taxon>Suessiales</taxon>
        <taxon>Symbiodiniaceae</taxon>
        <taxon>Durusdinium</taxon>
    </lineage>
</organism>
<proteinExistence type="predicted"/>
<dbReference type="Gene3D" id="3.20.170.30">
    <property type="match status" value="1"/>
</dbReference>
<gene>
    <name evidence="2" type="ORF">SCF082_LOCUS2631</name>
</gene>
<dbReference type="SUPFAM" id="SSF56399">
    <property type="entry name" value="ADP-ribosylation"/>
    <property type="match status" value="1"/>
</dbReference>
<sequence>MNKQLWLDLEDFAEAFRKEVPRAVKTTLQNIVGVALQEDRFGKSRFELLCARIPKQFLPYDNHLDTELLPVMIRAIQGHSDKALKRAGGLYASAQLVYCAEDVGPERKAAFTGVPICRMDQVPEVAYHRTMRSHWKSIVKSGLLPGGGDSVNSGRAHIYLSEARFGADGYRSGLRGKCPIELKIAMRQAVKSGVIMTRSSMDGISGSERIPSQFVISVYDTEADQLLWTRANSNLSPDDWLNAATSPSAGGNPVSLVARDDRDPNDDADDEEVPSPPAQDPDEEGSKKRSRTHQGKQPPSQVRRVYLKPQQKEPFTGNCPLCMVEYVSGQVTCTTCGYEPLPIDESGTLPPEKPPNRLMRTLEKRKAKLAEFNIFGEVDQSLLAALTGEQSELLKKEIGPRGFISYEGGLLRECRDRFTRAVALGYEGVEDRYGSDVTFCDRVHGEGKTVSDCIFDDMFAHAHLPDPPRTNKQVSVGVAAGSTHEHSLTKLLLVDHPKGLANIPHEFRKTWTKPWGFMFGRQILTESGYIQYLCKRRSNRALLTWNGVVQVPQDGVEEFLSEIFEKNLNPAMENVRRKRRQSDITKKRNAEKKAAEAAASSSGQPDAASNVPDSTQKPPEPAGPPPSAAAASSSGQPDATRRPRGYTQETASWSWNRDHYSSQREWSYWQGNWY</sequence>
<dbReference type="Pfam" id="PF01885">
    <property type="entry name" value="PTS_2-RNA"/>
    <property type="match status" value="1"/>
</dbReference>
<feature type="compositionally biased region" description="Low complexity" evidence="1">
    <location>
        <begin position="628"/>
        <end position="638"/>
    </location>
</feature>
<dbReference type="InterPro" id="IPR042081">
    <property type="entry name" value="RNA_2'-PTrans_C"/>
</dbReference>
<keyword evidence="3" id="KW-1185">Reference proteome</keyword>
<name>A0ABP0HPS5_9DINO</name>